<accession>A0ACB9E8A1</accession>
<name>A0ACB9E8A1_9ASTR</name>
<evidence type="ECO:0000313" key="2">
    <source>
        <dbReference type="Proteomes" id="UP001056120"/>
    </source>
</evidence>
<proteinExistence type="predicted"/>
<dbReference type="EMBL" id="CM042035">
    <property type="protein sequence ID" value="KAI3755057.1"/>
    <property type="molecule type" value="Genomic_DNA"/>
</dbReference>
<organism evidence="1 2">
    <name type="scientific">Smallanthus sonchifolius</name>
    <dbReference type="NCBI Taxonomy" id="185202"/>
    <lineage>
        <taxon>Eukaryota</taxon>
        <taxon>Viridiplantae</taxon>
        <taxon>Streptophyta</taxon>
        <taxon>Embryophyta</taxon>
        <taxon>Tracheophyta</taxon>
        <taxon>Spermatophyta</taxon>
        <taxon>Magnoliopsida</taxon>
        <taxon>eudicotyledons</taxon>
        <taxon>Gunneridae</taxon>
        <taxon>Pentapetalae</taxon>
        <taxon>asterids</taxon>
        <taxon>campanulids</taxon>
        <taxon>Asterales</taxon>
        <taxon>Asteraceae</taxon>
        <taxon>Asteroideae</taxon>
        <taxon>Heliantheae alliance</taxon>
        <taxon>Millerieae</taxon>
        <taxon>Smallanthus</taxon>
    </lineage>
</organism>
<reference evidence="2" key="1">
    <citation type="journal article" date="2022" name="Mol. Ecol. Resour.">
        <title>The genomes of chicory, endive, great burdock and yacon provide insights into Asteraceae palaeo-polyploidization history and plant inulin production.</title>
        <authorList>
            <person name="Fan W."/>
            <person name="Wang S."/>
            <person name="Wang H."/>
            <person name="Wang A."/>
            <person name="Jiang F."/>
            <person name="Liu H."/>
            <person name="Zhao H."/>
            <person name="Xu D."/>
            <person name="Zhang Y."/>
        </authorList>
    </citation>
    <scope>NUCLEOTIDE SEQUENCE [LARGE SCALE GENOMIC DNA]</scope>
    <source>
        <strain evidence="2">cv. Yunnan</strain>
    </source>
</reference>
<comment type="caution">
    <text evidence="1">The sequence shown here is derived from an EMBL/GenBank/DDBJ whole genome shotgun (WGS) entry which is preliminary data.</text>
</comment>
<keyword evidence="2" id="KW-1185">Reference proteome</keyword>
<reference evidence="1 2" key="2">
    <citation type="journal article" date="2022" name="Mol. Ecol. Resour.">
        <title>The genomes of chicory, endive, great burdock and yacon provide insights into Asteraceae paleo-polyploidization history and plant inulin production.</title>
        <authorList>
            <person name="Fan W."/>
            <person name="Wang S."/>
            <person name="Wang H."/>
            <person name="Wang A."/>
            <person name="Jiang F."/>
            <person name="Liu H."/>
            <person name="Zhao H."/>
            <person name="Xu D."/>
            <person name="Zhang Y."/>
        </authorList>
    </citation>
    <scope>NUCLEOTIDE SEQUENCE [LARGE SCALE GENOMIC DNA]</scope>
    <source>
        <strain evidence="2">cv. Yunnan</strain>
        <tissue evidence="1">Leaves</tissue>
    </source>
</reference>
<evidence type="ECO:0000313" key="1">
    <source>
        <dbReference type="EMBL" id="KAI3755057.1"/>
    </source>
</evidence>
<dbReference type="Proteomes" id="UP001056120">
    <property type="component" value="Linkage Group LG18"/>
</dbReference>
<protein>
    <submittedName>
        <fullName evidence="1">Uncharacterized protein</fullName>
    </submittedName>
</protein>
<sequence>MTTATLNGVGGAAAQKTVLITGVSRGLGKALALEIAKRGHSVIGCSRSQDKLKSLQSELSSGPSSSSEKHLFLNVDVCSRIGAGCDGEEGCSRYNCK</sequence>
<gene>
    <name evidence="1" type="ORF">L1987_54850</name>
</gene>